<dbReference type="AlphaFoldDB" id="A0AAV9XPT0"/>
<feature type="region of interest" description="Disordered" evidence="1">
    <location>
        <begin position="27"/>
        <end position="50"/>
    </location>
</feature>
<evidence type="ECO:0000256" key="1">
    <source>
        <dbReference type="SAM" id="MobiDB-lite"/>
    </source>
</evidence>
<dbReference type="Proteomes" id="UP001365542">
    <property type="component" value="Unassembled WGS sequence"/>
</dbReference>
<proteinExistence type="predicted"/>
<keyword evidence="4" id="KW-1185">Reference proteome</keyword>
<name>A0AAV9XPT0_9PEZI</name>
<keyword evidence="2" id="KW-0812">Transmembrane</keyword>
<feature type="transmembrane region" description="Helical" evidence="2">
    <location>
        <begin position="304"/>
        <end position="328"/>
    </location>
</feature>
<evidence type="ECO:0000313" key="4">
    <source>
        <dbReference type="Proteomes" id="UP001365542"/>
    </source>
</evidence>
<feature type="compositionally biased region" description="Polar residues" evidence="1">
    <location>
        <begin position="29"/>
        <end position="46"/>
    </location>
</feature>
<sequence>MSEYDFKSEVSSILSSELNVGNGLFSSKGAVSTPITSPKKLSSSRPPTVIKPKGATLREETRLRSLILASSPPGKKGVPRIVLTEPTPPLEESENDNDEIISTVRAATRFQVTGKIELELTCKVPRVVPKGLSSWSKLNSEELRQILGLSKHEYNVMGCLFASLLRADPELSMLNLSHPTARRSFVDSLNNLLRNNLLGEVSTEHQYLKKIQNADKASNETRVVGYTLYRFAIEVKKEFVAGAYDYLEGLYAIAEGQDRPARARQFLSPGFKKPYDARQHYRELADLQIPATPFVKTIIITQTLFRGIFFGISIIILFHISIFITAFVNKVYFLQIQIPDCQRNTIQDYFENDVPWGLILEVLDFVLEPISGYGLPSKFIVGGAGFLIGLYWQIICRHVGIFLIFCGV</sequence>
<keyword evidence="2" id="KW-1133">Transmembrane helix</keyword>
<gene>
    <name evidence="3" type="ORF">TWF694_000247</name>
</gene>
<comment type="caution">
    <text evidence="3">The sequence shown here is derived from an EMBL/GenBank/DDBJ whole genome shotgun (WGS) entry which is preliminary data.</text>
</comment>
<dbReference type="EMBL" id="JAVHJO010000001">
    <property type="protein sequence ID" value="KAK6543501.1"/>
    <property type="molecule type" value="Genomic_DNA"/>
</dbReference>
<protein>
    <submittedName>
        <fullName evidence="3">Uncharacterized protein</fullName>
    </submittedName>
</protein>
<evidence type="ECO:0000313" key="3">
    <source>
        <dbReference type="EMBL" id="KAK6543501.1"/>
    </source>
</evidence>
<organism evidence="3 4">
    <name type="scientific">Orbilia ellipsospora</name>
    <dbReference type="NCBI Taxonomy" id="2528407"/>
    <lineage>
        <taxon>Eukaryota</taxon>
        <taxon>Fungi</taxon>
        <taxon>Dikarya</taxon>
        <taxon>Ascomycota</taxon>
        <taxon>Pezizomycotina</taxon>
        <taxon>Orbiliomycetes</taxon>
        <taxon>Orbiliales</taxon>
        <taxon>Orbiliaceae</taxon>
        <taxon>Orbilia</taxon>
    </lineage>
</organism>
<evidence type="ECO:0000256" key="2">
    <source>
        <dbReference type="SAM" id="Phobius"/>
    </source>
</evidence>
<keyword evidence="2" id="KW-0472">Membrane</keyword>
<accession>A0AAV9XPT0</accession>
<reference evidence="3 4" key="1">
    <citation type="submission" date="2019-10" db="EMBL/GenBank/DDBJ databases">
        <authorList>
            <person name="Palmer J.M."/>
        </authorList>
    </citation>
    <scope>NUCLEOTIDE SEQUENCE [LARGE SCALE GENOMIC DNA]</scope>
    <source>
        <strain evidence="3 4">TWF694</strain>
    </source>
</reference>